<protein>
    <submittedName>
        <fullName evidence="6">ATP-binding cassette domain-containing protein</fullName>
    </submittedName>
</protein>
<dbReference type="PANTHER" id="PTHR43117">
    <property type="entry name" value="OSMOPROTECTANT IMPORT ATP-BINDING PROTEIN OSMV"/>
    <property type="match status" value="1"/>
</dbReference>
<keyword evidence="4 6" id="KW-0067">ATP-binding</keyword>
<dbReference type="EMBL" id="JAAPAP010000017">
    <property type="protein sequence ID" value="NHN79210.1"/>
    <property type="molecule type" value="Genomic_DNA"/>
</dbReference>
<name>A0AA43Z935_9GAMM</name>
<accession>A0AA43Z935</accession>
<dbReference type="Gene3D" id="3.40.50.300">
    <property type="entry name" value="P-loop containing nucleotide triphosphate hydrolases"/>
    <property type="match status" value="1"/>
</dbReference>
<comment type="caution">
    <text evidence="6">The sequence shown here is derived from an EMBL/GenBank/DDBJ whole genome shotgun (WGS) entry which is preliminary data.</text>
</comment>
<organism evidence="6 7">
    <name type="scientific">Azotobacter chroococcum</name>
    <dbReference type="NCBI Taxonomy" id="353"/>
    <lineage>
        <taxon>Bacteria</taxon>
        <taxon>Pseudomonadati</taxon>
        <taxon>Pseudomonadota</taxon>
        <taxon>Gammaproteobacteria</taxon>
        <taxon>Pseudomonadales</taxon>
        <taxon>Pseudomonadaceae</taxon>
        <taxon>Azotobacter</taxon>
    </lineage>
</organism>
<dbReference type="PANTHER" id="PTHR43117:SF4">
    <property type="entry name" value="OSMOPROTECTANT IMPORT ATP-BINDING PROTEIN OSMV"/>
    <property type="match status" value="1"/>
</dbReference>
<dbReference type="SMART" id="SM00382">
    <property type="entry name" value="AAA"/>
    <property type="match status" value="1"/>
</dbReference>
<evidence type="ECO:0000256" key="1">
    <source>
        <dbReference type="ARBA" id="ARBA00005417"/>
    </source>
</evidence>
<evidence type="ECO:0000256" key="2">
    <source>
        <dbReference type="ARBA" id="ARBA00022448"/>
    </source>
</evidence>
<dbReference type="SUPFAM" id="SSF52540">
    <property type="entry name" value="P-loop containing nucleoside triphosphate hydrolases"/>
    <property type="match status" value="1"/>
</dbReference>
<dbReference type="GO" id="GO:0005524">
    <property type="term" value="F:ATP binding"/>
    <property type="evidence" value="ECO:0007669"/>
    <property type="project" value="UniProtKB-KW"/>
</dbReference>
<dbReference type="InterPro" id="IPR003439">
    <property type="entry name" value="ABC_transporter-like_ATP-bd"/>
</dbReference>
<evidence type="ECO:0000256" key="4">
    <source>
        <dbReference type="ARBA" id="ARBA00022840"/>
    </source>
</evidence>
<evidence type="ECO:0000256" key="3">
    <source>
        <dbReference type="ARBA" id="ARBA00022741"/>
    </source>
</evidence>
<dbReference type="InterPro" id="IPR027417">
    <property type="entry name" value="P-loop_NTPase"/>
</dbReference>
<dbReference type="Pfam" id="PF00005">
    <property type="entry name" value="ABC_tran"/>
    <property type="match status" value="1"/>
</dbReference>
<feature type="domain" description="ABC transporter" evidence="5">
    <location>
        <begin position="78"/>
        <end position="313"/>
    </location>
</feature>
<proteinExistence type="inferred from homology"/>
<dbReference type="GO" id="GO:0016887">
    <property type="term" value="F:ATP hydrolysis activity"/>
    <property type="evidence" value="ECO:0007669"/>
    <property type="project" value="InterPro"/>
</dbReference>
<evidence type="ECO:0000313" key="6">
    <source>
        <dbReference type="EMBL" id="NHN79210.1"/>
    </source>
</evidence>
<dbReference type="Proteomes" id="UP000736384">
    <property type="component" value="Unassembled WGS sequence"/>
</dbReference>
<comment type="similarity">
    <text evidence="1">Belongs to the ABC transporter superfamily.</text>
</comment>
<reference evidence="6" key="1">
    <citation type="submission" date="2020-03" db="EMBL/GenBank/DDBJ databases">
        <title>Genome assembly of Azotobacter chroococcum W5.</title>
        <authorList>
            <person name="Kannepalli A."/>
        </authorList>
    </citation>
    <scope>NUCLEOTIDE SEQUENCE</scope>
    <source>
        <strain evidence="6">W5</strain>
    </source>
</reference>
<gene>
    <name evidence="6" type="ORF">HA520_18315</name>
</gene>
<keyword evidence="3" id="KW-0547">Nucleotide-binding</keyword>
<dbReference type="RefSeq" id="WP_165893710.1">
    <property type="nucleotide sequence ID" value="NZ_JAAPAP010000017.1"/>
</dbReference>
<dbReference type="AlphaFoldDB" id="A0AA43Z935"/>
<evidence type="ECO:0000313" key="7">
    <source>
        <dbReference type="Proteomes" id="UP000736384"/>
    </source>
</evidence>
<keyword evidence="2" id="KW-0813">Transport</keyword>
<dbReference type="InterPro" id="IPR003593">
    <property type="entry name" value="AAA+_ATPase"/>
</dbReference>
<sequence length="335" mass="35863">MSLAELPFALLAERHPAVAEFVAALALPPAAPGASVAQWLAGLPDEALFDAGMQRDQLLDHLERLVAEVRALAEAPGERVDSLTLLGGRDKSGRAENRELVFRAGEIVCIVGPTGSGKSRLLADIECLAQGDTPTGRRVLVNGAAPPAERRYAPDRKLVAQLSQNMNFVVDLGVRELIEMHARCRMVADPQGMARTVIACANALTGEKFAADTSVTQLSGGQTRALMIADAALLSASPVVLIDEIENAGVDRKRALDLLVGGAKIVLISTHDPLLALRGARRLVIRNGGIAEVLDTSPAERRNLARIERLDTALMGIRERLRAGLRIEEELPWAE</sequence>
<evidence type="ECO:0000259" key="5">
    <source>
        <dbReference type="PROSITE" id="PS50893"/>
    </source>
</evidence>
<dbReference type="PROSITE" id="PS50893">
    <property type="entry name" value="ABC_TRANSPORTER_2"/>
    <property type="match status" value="1"/>
</dbReference>